<dbReference type="Proteomes" id="UP000001887">
    <property type="component" value="Chromosome"/>
</dbReference>
<dbReference type="NCBIfam" id="TIGR01777">
    <property type="entry name" value="yfcH"/>
    <property type="match status" value="1"/>
</dbReference>
<sequence>MRALVTGGTGFVGKRLISKLDNPVVLSRDPAKAEKALSAYKVKAYAWEPTSGHPPAEAFEGIDVVFHLAGDSVADGRWTKAKKERMRESRVQGTRHLVQVMEQISPRPRVLISASAVGIYGDRPSEILTETSPPASDYLAEICESWEREAQAAENFGVRVVNPRIGIVLGEKGGALGKMLLPFQLGVGSPLGSGKQMMPWIHIDDLVGLMLYAASHENVRGPVNATAPKPVSNTEFTHTLGKALGRPTFFPAVPGFVLNIALGEFARVLLASQNVVPTAIQAAGYQFQWPELLPALNNIVGKKP</sequence>
<dbReference type="InterPro" id="IPR001509">
    <property type="entry name" value="Epimerase_deHydtase"/>
</dbReference>
<evidence type="ECO:0000313" key="5">
    <source>
        <dbReference type="Proteomes" id="UP000001887"/>
    </source>
</evidence>
<dbReference type="PANTHER" id="PTHR11092:SF0">
    <property type="entry name" value="EPIMERASE FAMILY PROTEIN SDR39U1"/>
    <property type="match status" value="1"/>
</dbReference>
<dbReference type="CDD" id="cd05242">
    <property type="entry name" value="SDR_a8"/>
    <property type="match status" value="1"/>
</dbReference>
<protein>
    <recommendedName>
        <fullName evidence="6">NAD-dependent epimerase/dehydratase</fullName>
    </recommendedName>
</protein>
<evidence type="ECO:0000259" key="3">
    <source>
        <dbReference type="Pfam" id="PF08338"/>
    </source>
</evidence>
<feature type="domain" description="NAD-dependent epimerase/dehydratase" evidence="2">
    <location>
        <begin position="3"/>
        <end position="217"/>
    </location>
</feature>
<feature type="domain" description="DUF1731" evidence="3">
    <location>
        <begin position="253"/>
        <end position="299"/>
    </location>
</feature>
<organism evidence="4 5">
    <name type="scientific">Pirellula staleyi (strain ATCC 27377 / DSM 6068 / ICPB 4128)</name>
    <name type="common">Pirella staleyi</name>
    <dbReference type="NCBI Taxonomy" id="530564"/>
    <lineage>
        <taxon>Bacteria</taxon>
        <taxon>Pseudomonadati</taxon>
        <taxon>Planctomycetota</taxon>
        <taxon>Planctomycetia</taxon>
        <taxon>Pirellulales</taxon>
        <taxon>Pirellulaceae</taxon>
        <taxon>Pirellula</taxon>
    </lineage>
</organism>
<dbReference type="OrthoDB" id="9801773at2"/>
<evidence type="ECO:0008006" key="6">
    <source>
        <dbReference type="Google" id="ProtNLM"/>
    </source>
</evidence>
<dbReference type="InterPro" id="IPR010099">
    <property type="entry name" value="SDR39U1"/>
</dbReference>
<dbReference type="Gene3D" id="3.40.50.720">
    <property type="entry name" value="NAD(P)-binding Rossmann-like Domain"/>
    <property type="match status" value="1"/>
</dbReference>
<dbReference type="InterPro" id="IPR013549">
    <property type="entry name" value="DUF1731"/>
</dbReference>
<evidence type="ECO:0000259" key="2">
    <source>
        <dbReference type="Pfam" id="PF01370"/>
    </source>
</evidence>
<dbReference type="SUPFAM" id="SSF51735">
    <property type="entry name" value="NAD(P)-binding Rossmann-fold domains"/>
    <property type="match status" value="1"/>
</dbReference>
<accession>D2R3R9</accession>
<keyword evidence="5" id="KW-1185">Reference proteome</keyword>
<dbReference type="EMBL" id="CP001848">
    <property type="protein sequence ID" value="ADB17023.1"/>
    <property type="molecule type" value="Genomic_DNA"/>
</dbReference>
<dbReference type="InterPro" id="IPR036291">
    <property type="entry name" value="NAD(P)-bd_dom_sf"/>
</dbReference>
<proteinExistence type="inferred from homology"/>
<dbReference type="Pfam" id="PF08338">
    <property type="entry name" value="DUF1731"/>
    <property type="match status" value="1"/>
</dbReference>
<evidence type="ECO:0000313" key="4">
    <source>
        <dbReference type="EMBL" id="ADB17023.1"/>
    </source>
</evidence>
<dbReference type="STRING" id="530564.Psta_2353"/>
<dbReference type="PANTHER" id="PTHR11092">
    <property type="entry name" value="SUGAR NUCLEOTIDE EPIMERASE RELATED"/>
    <property type="match status" value="1"/>
</dbReference>
<comment type="similarity">
    <text evidence="1">Belongs to the NAD(P)-dependent epimerase/dehydratase family. SDR39U1 subfamily.</text>
</comment>
<evidence type="ECO:0000256" key="1">
    <source>
        <dbReference type="ARBA" id="ARBA00009353"/>
    </source>
</evidence>
<dbReference type="AlphaFoldDB" id="D2R3R9"/>
<dbReference type="eggNOG" id="COG1090">
    <property type="taxonomic scope" value="Bacteria"/>
</dbReference>
<dbReference type="KEGG" id="psl:Psta_2353"/>
<reference evidence="4 5" key="1">
    <citation type="journal article" date="2009" name="Stand. Genomic Sci.">
        <title>Complete genome sequence of Pirellula staleyi type strain (ATCC 27377).</title>
        <authorList>
            <person name="Clum A."/>
            <person name="Tindall B.J."/>
            <person name="Sikorski J."/>
            <person name="Ivanova N."/>
            <person name="Mavrommatis K."/>
            <person name="Lucas S."/>
            <person name="Glavina del Rio T."/>
            <person name="Nolan M."/>
            <person name="Chen F."/>
            <person name="Tice H."/>
            <person name="Pitluck S."/>
            <person name="Cheng J.F."/>
            <person name="Chertkov O."/>
            <person name="Brettin T."/>
            <person name="Han C."/>
            <person name="Detter J.C."/>
            <person name="Kuske C."/>
            <person name="Bruce D."/>
            <person name="Goodwin L."/>
            <person name="Ovchinikova G."/>
            <person name="Pati A."/>
            <person name="Mikhailova N."/>
            <person name="Chen A."/>
            <person name="Palaniappan K."/>
            <person name="Land M."/>
            <person name="Hauser L."/>
            <person name="Chang Y.J."/>
            <person name="Jeffries C.D."/>
            <person name="Chain P."/>
            <person name="Rohde M."/>
            <person name="Goker M."/>
            <person name="Bristow J."/>
            <person name="Eisen J.A."/>
            <person name="Markowitz V."/>
            <person name="Hugenholtz P."/>
            <person name="Kyrpides N.C."/>
            <person name="Klenk H.P."/>
            <person name="Lapidus A."/>
        </authorList>
    </citation>
    <scope>NUCLEOTIDE SEQUENCE [LARGE SCALE GENOMIC DNA]</scope>
    <source>
        <strain evidence="5">ATCC 27377 / DSM 6068 / ICPB 4128</strain>
    </source>
</reference>
<gene>
    <name evidence="4" type="ordered locus">Psta_2353</name>
</gene>
<dbReference type="Pfam" id="PF01370">
    <property type="entry name" value="Epimerase"/>
    <property type="match status" value="1"/>
</dbReference>
<dbReference type="HOGENOM" id="CLU_047373_0_2_0"/>
<name>D2R3R9_PIRSD</name>